<gene>
    <name evidence="2" type="ORF">SAY86_026411</name>
</gene>
<dbReference type="AlphaFoldDB" id="A0AAN7KJR4"/>
<dbReference type="EMBL" id="JAXQNO010000023">
    <property type="protein sequence ID" value="KAK4765321.1"/>
    <property type="molecule type" value="Genomic_DNA"/>
</dbReference>
<organism evidence="2 3">
    <name type="scientific">Trapa natans</name>
    <name type="common">Water chestnut</name>
    <dbReference type="NCBI Taxonomy" id="22666"/>
    <lineage>
        <taxon>Eukaryota</taxon>
        <taxon>Viridiplantae</taxon>
        <taxon>Streptophyta</taxon>
        <taxon>Embryophyta</taxon>
        <taxon>Tracheophyta</taxon>
        <taxon>Spermatophyta</taxon>
        <taxon>Magnoliopsida</taxon>
        <taxon>eudicotyledons</taxon>
        <taxon>Gunneridae</taxon>
        <taxon>Pentapetalae</taxon>
        <taxon>rosids</taxon>
        <taxon>malvids</taxon>
        <taxon>Myrtales</taxon>
        <taxon>Lythraceae</taxon>
        <taxon>Trapa</taxon>
    </lineage>
</organism>
<reference evidence="2 3" key="1">
    <citation type="journal article" date="2023" name="Hortic Res">
        <title>Pangenome of water caltrop reveals structural variations and asymmetric subgenome divergence after allopolyploidization.</title>
        <authorList>
            <person name="Zhang X."/>
            <person name="Chen Y."/>
            <person name="Wang L."/>
            <person name="Yuan Y."/>
            <person name="Fang M."/>
            <person name="Shi L."/>
            <person name="Lu R."/>
            <person name="Comes H.P."/>
            <person name="Ma Y."/>
            <person name="Chen Y."/>
            <person name="Huang G."/>
            <person name="Zhou Y."/>
            <person name="Zheng Z."/>
            <person name="Qiu Y."/>
        </authorList>
    </citation>
    <scope>NUCLEOTIDE SEQUENCE [LARGE SCALE GENOMIC DNA]</scope>
    <source>
        <strain evidence="2">F231</strain>
    </source>
</reference>
<evidence type="ECO:0000256" key="1">
    <source>
        <dbReference type="SAM" id="MobiDB-lite"/>
    </source>
</evidence>
<evidence type="ECO:0000313" key="3">
    <source>
        <dbReference type="Proteomes" id="UP001346149"/>
    </source>
</evidence>
<keyword evidence="3" id="KW-1185">Reference proteome</keyword>
<name>A0AAN7KJR4_TRANT</name>
<proteinExistence type="predicted"/>
<sequence length="72" mass="7481">MPSTSSGTPVGAGHAPGNKFHPLPLVVDSSSALSSSVPGNSLTQAVHYSSGNPRIEETRGLMHLFPEHGLIY</sequence>
<comment type="caution">
    <text evidence="2">The sequence shown here is derived from an EMBL/GenBank/DDBJ whole genome shotgun (WGS) entry which is preliminary data.</text>
</comment>
<evidence type="ECO:0000313" key="2">
    <source>
        <dbReference type="EMBL" id="KAK4765321.1"/>
    </source>
</evidence>
<protein>
    <submittedName>
        <fullName evidence="2">Uncharacterized protein</fullName>
    </submittedName>
</protein>
<feature type="region of interest" description="Disordered" evidence="1">
    <location>
        <begin position="1"/>
        <end position="23"/>
    </location>
</feature>
<dbReference type="Proteomes" id="UP001346149">
    <property type="component" value="Unassembled WGS sequence"/>
</dbReference>
<accession>A0AAN7KJR4</accession>